<dbReference type="EMBL" id="DPRK01000252">
    <property type="protein sequence ID" value="HCY82929.1"/>
    <property type="molecule type" value="Genomic_DNA"/>
</dbReference>
<name>A0A3D6BXM3_9FLAO</name>
<evidence type="ECO:0000259" key="2">
    <source>
        <dbReference type="Pfam" id="PF18962"/>
    </source>
</evidence>
<protein>
    <recommendedName>
        <fullName evidence="2">Secretion system C-terminal sorting domain-containing protein</fullName>
    </recommendedName>
</protein>
<reference evidence="3 4" key="1">
    <citation type="journal article" date="2018" name="Nat. Biotechnol.">
        <title>A standardized bacterial taxonomy based on genome phylogeny substantially revises the tree of life.</title>
        <authorList>
            <person name="Parks D.H."/>
            <person name="Chuvochina M."/>
            <person name="Waite D.W."/>
            <person name="Rinke C."/>
            <person name="Skarshewski A."/>
            <person name="Chaumeil P.A."/>
            <person name="Hugenholtz P."/>
        </authorList>
    </citation>
    <scope>NUCLEOTIDE SEQUENCE [LARGE SCALE GENOMIC DNA]</scope>
    <source>
        <strain evidence="3">UBA10227</strain>
    </source>
</reference>
<accession>A0A3D6BXM3</accession>
<gene>
    <name evidence="3" type="ORF">DHV22_15705</name>
</gene>
<dbReference type="Pfam" id="PF18962">
    <property type="entry name" value="Por_Secre_tail"/>
    <property type="match status" value="1"/>
</dbReference>
<comment type="caution">
    <text evidence="3">The sequence shown here is derived from an EMBL/GenBank/DDBJ whole genome shotgun (WGS) entry which is preliminary data.</text>
</comment>
<evidence type="ECO:0000313" key="4">
    <source>
        <dbReference type="Proteomes" id="UP000263268"/>
    </source>
</evidence>
<organism evidence="3 4">
    <name type="scientific">Xanthomarina gelatinilytica</name>
    <dbReference type="NCBI Taxonomy" id="1137281"/>
    <lineage>
        <taxon>Bacteria</taxon>
        <taxon>Pseudomonadati</taxon>
        <taxon>Bacteroidota</taxon>
        <taxon>Flavobacteriia</taxon>
        <taxon>Flavobacteriales</taxon>
        <taxon>Flavobacteriaceae</taxon>
        <taxon>Xanthomarina</taxon>
    </lineage>
</organism>
<feature type="domain" description="Secretion system C-terminal sorting" evidence="2">
    <location>
        <begin position="526"/>
        <end position="592"/>
    </location>
</feature>
<dbReference type="InterPro" id="IPR026444">
    <property type="entry name" value="Secre_tail"/>
</dbReference>
<keyword evidence="1" id="KW-0732">Signal</keyword>
<evidence type="ECO:0000256" key="1">
    <source>
        <dbReference type="ARBA" id="ARBA00022729"/>
    </source>
</evidence>
<proteinExistence type="predicted"/>
<dbReference type="Proteomes" id="UP000263268">
    <property type="component" value="Unassembled WGS sequence"/>
</dbReference>
<dbReference type="NCBIfam" id="TIGR04183">
    <property type="entry name" value="Por_Secre_tail"/>
    <property type="match status" value="1"/>
</dbReference>
<dbReference type="AlphaFoldDB" id="A0A3D6BXM3"/>
<sequence length="595" mass="66234">YVRSGSYIYVDGTAFTSGPNVAPLYVTGRITFNGTNSNIYLRNEAQLLQGNNIGNNGRGKLSAYQTGTVNTYAYNYWCSPVGNTTANTNSNRPFIPNDNIYDHIGHTNPALDPITSVLATYTTGYNGVATAPPTPQVISSFWLYSYDPGVLYAEWDHVGSTGSVNPGYGFTMKGNPSGGQQYDFRGKPNNGNITVSVVAGEETLVGNPYPSALDARDFIHDPLNTGLIANAPPQMTGVLKYWEQAPGATSHVLSSYVGGYALYTISSGGTDSFTHAPFTTYLLDGTPTNFPAGTGSKIARRYIPIGQGFMIEGAATGVVTFTNAQREFYKQSGTDSYFFRTENNSSSENIFEETQYNEDGFNIVPADFKRFRINVDFSQGEFYTRQLLMNFHHTATDGFDYGLEAKGDFTQNSDAYWILDDVPYFIQAFNYDMELRIPLVVEAKNNQPIRFRIFDVQNFDENQPIFIHDMENNTYVNLRENNYEINIAQGTYTDRFEITFTSEALNIDQVITAEDLSIYQNNQLAQLTISNPKLLEVKQVNLYDVTGKQIFNEKNLNTEAHYSFSTKNLSQGVYIAHVSFADNQVVSKKIIVSNK</sequence>
<evidence type="ECO:0000313" key="3">
    <source>
        <dbReference type="EMBL" id="HCY82929.1"/>
    </source>
</evidence>
<feature type="non-terminal residue" evidence="3">
    <location>
        <position position="1"/>
    </location>
</feature>